<feature type="compositionally biased region" description="Basic and acidic residues" evidence="13">
    <location>
        <begin position="277"/>
        <end position="290"/>
    </location>
</feature>
<evidence type="ECO:0000256" key="9">
    <source>
        <dbReference type="ARBA" id="ARBA00022833"/>
    </source>
</evidence>
<dbReference type="PANTHER" id="PTHR33694:SF1">
    <property type="entry name" value="UDP-3-O-ACYL-N-ACETYLGLUCOSAMINE DEACETYLASE 1, MITOCHONDRIAL-RELATED"/>
    <property type="match status" value="1"/>
</dbReference>
<evidence type="ECO:0000256" key="6">
    <source>
        <dbReference type="ARBA" id="ARBA00022556"/>
    </source>
</evidence>
<evidence type="ECO:0000256" key="11">
    <source>
        <dbReference type="ARBA" id="ARBA00024535"/>
    </source>
</evidence>
<dbReference type="PANTHER" id="PTHR33694">
    <property type="entry name" value="UDP-3-O-ACYL-N-ACETYLGLUCOSAMINE DEACETYLASE 1, MITOCHONDRIAL-RELATED"/>
    <property type="match status" value="1"/>
</dbReference>
<feature type="region of interest" description="Disordered" evidence="13">
    <location>
        <begin position="1"/>
        <end position="23"/>
    </location>
</feature>
<reference evidence="14 15" key="1">
    <citation type="submission" date="2024-06" db="EMBL/GenBank/DDBJ databases">
        <authorList>
            <person name="Kraege A."/>
            <person name="Thomma B."/>
        </authorList>
    </citation>
    <scope>NUCLEOTIDE SEQUENCE [LARGE SCALE GENOMIC DNA]</scope>
</reference>
<keyword evidence="8" id="KW-0378">Hydrolase</keyword>
<accession>A0ABP1FP24</accession>
<feature type="region of interest" description="Disordered" evidence="13">
    <location>
        <begin position="277"/>
        <end position="303"/>
    </location>
</feature>
<evidence type="ECO:0000256" key="8">
    <source>
        <dbReference type="ARBA" id="ARBA00022801"/>
    </source>
</evidence>
<evidence type="ECO:0000256" key="1">
    <source>
        <dbReference type="ARBA" id="ARBA00001947"/>
    </source>
</evidence>
<dbReference type="Gene3D" id="3.30.230.20">
    <property type="entry name" value="lpxc deacetylase, domain 1"/>
    <property type="match status" value="2"/>
</dbReference>
<sequence>MHGVATHQDQTSHAGTGTTPGVKYASKQDRTTVLIWDVDETLVLFQSLLDGSFAQAFNMEDPKVAKQLGERWQDAITDLCDDELLFTQLEAADQVTLTALREYDDDVPLDVLSLPDQPVSMPLNDVSRRQLAHAYRLIAHKYGKGLSALSIKERWPEIVASLNQLVRDTDAISGNWLSHAKQLLHHCQGMEHGEHYAHHAVVTTGQLIPTLAKLLICGLDAYVPAEGIYSARNETKDTCFRLIEDSYGPHTKYCVIGDGPEERKCAEVRVCAQQEAARDTKRQAKAERPPEIAGRPVADNTPYEMPVPMDYEQTLQKAFTVAGIGLHSGEFASVRVRPAYAGEGRYFVRVPEGTIDPEDAERLERDANRSEIEAIQRTEDQEEQLTKVFLDFLAAQDEDYQGSFEEYYWDRFGELSPTVPMRAGWAATEEDARVVKRREDEPTVTASLDAAMVGQTHLTSLSSSNMHVHSVEAVLSALECCGVDNARIEIEGGGELPTLDGSAVGWAINIVVAGVHAAPSSDDAQQPRKMRQLKPPQMVTVSSGDSFITFYPSNTLKISCGVDHAKEAPIIGRQWFSWAPFQDDHYRWIIAPARTFYKSIKHTYEMRARGLLKGGTVGVALIAHGWGWYEPDILHFEDDEPARRRIVDLTGDLALLATPGTRGLPIGHITAHNADHALNLEFAQALRESCSEEDTVEAVPQLEAGNTVGKQRKPDEEQQDQDS</sequence>
<proteinExistence type="inferred from homology"/>
<evidence type="ECO:0000256" key="12">
    <source>
        <dbReference type="ARBA" id="ARBA00024987"/>
    </source>
</evidence>
<evidence type="ECO:0000256" key="4">
    <source>
        <dbReference type="ARBA" id="ARBA00012745"/>
    </source>
</evidence>
<dbReference type="Gene3D" id="3.30.1700.10">
    <property type="entry name" value="lpxc deacetylase, domain 2"/>
    <property type="match status" value="1"/>
</dbReference>
<keyword evidence="6" id="KW-0441">Lipid A biosynthesis</keyword>
<dbReference type="InterPro" id="IPR004463">
    <property type="entry name" value="UDP-acyl_GlcNac_deAcase"/>
</dbReference>
<dbReference type="SFLD" id="SFLDG01129">
    <property type="entry name" value="C1.5:_HAD__Beta-PGM__Phosphata"/>
    <property type="match status" value="1"/>
</dbReference>
<keyword evidence="9" id="KW-0862">Zinc</keyword>
<comment type="caution">
    <text evidence="14">The sequence shown here is derived from an EMBL/GenBank/DDBJ whole genome shotgun (WGS) entry which is preliminary data.</text>
</comment>
<comment type="cofactor">
    <cofactor evidence="1">
        <name>Zn(2+)</name>
        <dbReference type="ChEBI" id="CHEBI:29105"/>
    </cofactor>
</comment>
<keyword evidence="15" id="KW-1185">Reference proteome</keyword>
<dbReference type="EC" id="3.5.1.108" evidence="4"/>
<dbReference type="SFLD" id="SFLDS00003">
    <property type="entry name" value="Haloacid_Dehalogenase"/>
    <property type="match status" value="1"/>
</dbReference>
<dbReference type="EMBL" id="CAXHTA020000003">
    <property type="protein sequence ID" value="CAL5220399.1"/>
    <property type="molecule type" value="Genomic_DNA"/>
</dbReference>
<comment type="similarity">
    <text evidence="3">Belongs to the LpxC family.</text>
</comment>
<dbReference type="Gene3D" id="3.40.50.12350">
    <property type="match status" value="1"/>
</dbReference>
<evidence type="ECO:0000256" key="7">
    <source>
        <dbReference type="ARBA" id="ARBA00022723"/>
    </source>
</evidence>
<evidence type="ECO:0000256" key="3">
    <source>
        <dbReference type="ARBA" id="ARBA00006170"/>
    </source>
</evidence>
<dbReference type="InterPro" id="IPR015870">
    <property type="entry name" value="UDP-acyl_N-AcGlcN_deAcase_N"/>
</dbReference>
<evidence type="ECO:0000313" key="15">
    <source>
        <dbReference type="Proteomes" id="UP001497392"/>
    </source>
</evidence>
<feature type="region of interest" description="Disordered" evidence="13">
    <location>
        <begin position="693"/>
        <end position="723"/>
    </location>
</feature>
<evidence type="ECO:0000256" key="13">
    <source>
        <dbReference type="SAM" id="MobiDB-lite"/>
    </source>
</evidence>
<protein>
    <recommendedName>
        <fullName evidence="4">UDP-3-O-acyl-N-acetylglucosamine deacetylase</fullName>
        <ecNumber evidence="4">3.5.1.108</ecNumber>
    </recommendedName>
</protein>
<comment type="pathway">
    <text evidence="2">Glycolipid biosynthesis; lipid IV(A) biosynthesis; lipid IV(A) from (3R)-3-hydroxytetradecanoyl-[acyl-carrier-protein] and UDP-N-acetyl-alpha-D-glucosamine: step 2/6.</text>
</comment>
<keyword evidence="10" id="KW-0443">Lipid metabolism</keyword>
<evidence type="ECO:0000256" key="2">
    <source>
        <dbReference type="ARBA" id="ARBA00005002"/>
    </source>
</evidence>
<keyword evidence="5" id="KW-0444">Lipid biosynthesis</keyword>
<dbReference type="SUPFAM" id="SSF54211">
    <property type="entry name" value="Ribosomal protein S5 domain 2-like"/>
    <property type="match status" value="3"/>
</dbReference>
<comment type="catalytic activity">
    <reaction evidence="11">
        <text>a UDP-3-O-[(3R)-3-hydroxyacyl]-N-acetyl-alpha-D-glucosamine + H2O = a UDP-3-O-[(3R)-3-hydroxyacyl]-alpha-D-glucosamine + acetate</text>
        <dbReference type="Rhea" id="RHEA:67816"/>
        <dbReference type="ChEBI" id="CHEBI:15377"/>
        <dbReference type="ChEBI" id="CHEBI:30089"/>
        <dbReference type="ChEBI" id="CHEBI:137740"/>
        <dbReference type="ChEBI" id="CHEBI:173225"/>
        <dbReference type="EC" id="3.5.1.108"/>
    </reaction>
</comment>
<dbReference type="InterPro" id="IPR011334">
    <property type="entry name" value="UDP-acyl_GlcNac_deAcase_C"/>
</dbReference>
<organism evidence="14 15">
    <name type="scientific">Coccomyxa viridis</name>
    <dbReference type="NCBI Taxonomy" id="1274662"/>
    <lineage>
        <taxon>Eukaryota</taxon>
        <taxon>Viridiplantae</taxon>
        <taxon>Chlorophyta</taxon>
        <taxon>core chlorophytes</taxon>
        <taxon>Trebouxiophyceae</taxon>
        <taxon>Trebouxiophyceae incertae sedis</taxon>
        <taxon>Coccomyxaceae</taxon>
        <taxon>Coccomyxa</taxon>
    </lineage>
</organism>
<dbReference type="Proteomes" id="UP001497392">
    <property type="component" value="Unassembled WGS sequence"/>
</dbReference>
<dbReference type="InterPro" id="IPR038102">
    <property type="entry name" value="EYA_dom_sf"/>
</dbReference>
<evidence type="ECO:0000313" key="14">
    <source>
        <dbReference type="EMBL" id="CAL5220399.1"/>
    </source>
</evidence>
<comment type="function">
    <text evidence="12">Involved in the biosynthesis of lipid A, a phosphorylated glycolipid that in bacteria anchors the lipopolysaccharide to the outer membrane of the cell. Lipid A-like molecules in plants may serve as structural components of the outer membranes of mitochondria and/or chloroplasts, or may be involved in signal transduction or plant defense responses.</text>
</comment>
<dbReference type="Pfam" id="PF03331">
    <property type="entry name" value="LpxC"/>
    <property type="match status" value="2"/>
</dbReference>
<name>A0ABP1FP24_9CHLO</name>
<gene>
    <name evidence="14" type="primary">g2407</name>
    <name evidence="14" type="ORF">VP750_LOCUS2058</name>
</gene>
<feature type="compositionally biased region" description="Polar residues" evidence="13">
    <location>
        <begin position="7"/>
        <end position="19"/>
    </location>
</feature>
<evidence type="ECO:0000256" key="10">
    <source>
        <dbReference type="ARBA" id="ARBA00023098"/>
    </source>
</evidence>
<dbReference type="InterPro" id="IPR020568">
    <property type="entry name" value="Ribosomal_Su5_D2-typ_SF"/>
</dbReference>
<keyword evidence="7" id="KW-0479">Metal-binding</keyword>
<evidence type="ECO:0000256" key="5">
    <source>
        <dbReference type="ARBA" id="ARBA00022516"/>
    </source>
</evidence>